<dbReference type="EMBL" id="JAKUCV010006612">
    <property type="protein sequence ID" value="KAJ4826618.1"/>
    <property type="molecule type" value="Genomic_DNA"/>
</dbReference>
<protein>
    <submittedName>
        <fullName evidence="1">Uncharacterized protein</fullName>
    </submittedName>
</protein>
<proteinExistence type="predicted"/>
<dbReference type="Gene3D" id="1.25.40.10">
    <property type="entry name" value="Tetratricopeptide repeat domain"/>
    <property type="match status" value="1"/>
</dbReference>
<reference evidence="1" key="1">
    <citation type="submission" date="2022-02" db="EMBL/GenBank/DDBJ databases">
        <authorList>
            <person name="Henning P.M."/>
            <person name="McCubbin A.G."/>
            <person name="Shore J.S."/>
        </authorList>
    </citation>
    <scope>NUCLEOTIDE SEQUENCE</scope>
    <source>
        <strain evidence="1">F60SS</strain>
        <tissue evidence="1">Leaves</tissue>
    </source>
</reference>
<evidence type="ECO:0000313" key="1">
    <source>
        <dbReference type="EMBL" id="KAJ4826618.1"/>
    </source>
</evidence>
<keyword evidence="2" id="KW-1185">Reference proteome</keyword>
<dbReference type="Proteomes" id="UP001141552">
    <property type="component" value="Unassembled WGS sequence"/>
</dbReference>
<evidence type="ECO:0000313" key="2">
    <source>
        <dbReference type="Proteomes" id="UP001141552"/>
    </source>
</evidence>
<reference evidence="1" key="2">
    <citation type="journal article" date="2023" name="Plants (Basel)">
        <title>Annotation of the Turnera subulata (Passifloraceae) Draft Genome Reveals the S-Locus Evolved after the Divergence of Turneroideae from Passifloroideae in a Stepwise Manner.</title>
        <authorList>
            <person name="Henning P.M."/>
            <person name="Roalson E.H."/>
            <person name="Mir W."/>
            <person name="McCubbin A.G."/>
            <person name="Shore J.S."/>
        </authorList>
    </citation>
    <scope>NUCLEOTIDE SEQUENCE</scope>
    <source>
        <strain evidence="1">F60SS</strain>
    </source>
</reference>
<gene>
    <name evidence="1" type="ORF">Tsubulata_002215</name>
</gene>
<accession>A0A9Q0J334</accession>
<dbReference type="AlphaFoldDB" id="A0A9Q0J334"/>
<dbReference type="OrthoDB" id="1877720at2759"/>
<dbReference type="InterPro" id="IPR011990">
    <property type="entry name" value="TPR-like_helical_dom_sf"/>
</dbReference>
<comment type="caution">
    <text evidence="1">The sequence shown here is derived from an EMBL/GenBank/DDBJ whole genome shotgun (WGS) entry which is preliminary data.</text>
</comment>
<name>A0A9Q0J334_9ROSI</name>
<organism evidence="1 2">
    <name type="scientific">Turnera subulata</name>
    <dbReference type="NCBI Taxonomy" id="218843"/>
    <lineage>
        <taxon>Eukaryota</taxon>
        <taxon>Viridiplantae</taxon>
        <taxon>Streptophyta</taxon>
        <taxon>Embryophyta</taxon>
        <taxon>Tracheophyta</taxon>
        <taxon>Spermatophyta</taxon>
        <taxon>Magnoliopsida</taxon>
        <taxon>eudicotyledons</taxon>
        <taxon>Gunneridae</taxon>
        <taxon>Pentapetalae</taxon>
        <taxon>rosids</taxon>
        <taxon>fabids</taxon>
        <taxon>Malpighiales</taxon>
        <taxon>Passifloraceae</taxon>
        <taxon>Turnera</taxon>
    </lineage>
</organism>
<sequence>MSSPATPSSRPSPTPTPPVSLPHSVYSYMLCHSIAHNNYTYPFLLKSLFDSKDFGQGRCVHSHIVKLGYSSDIYISNSLLNLYVSWGRMEL</sequence>